<accession>A0AAV6KRG9</accession>
<organism evidence="7 8">
    <name type="scientific">Rhododendron griersonianum</name>
    <dbReference type="NCBI Taxonomy" id="479676"/>
    <lineage>
        <taxon>Eukaryota</taxon>
        <taxon>Viridiplantae</taxon>
        <taxon>Streptophyta</taxon>
        <taxon>Embryophyta</taxon>
        <taxon>Tracheophyta</taxon>
        <taxon>Spermatophyta</taxon>
        <taxon>Magnoliopsida</taxon>
        <taxon>eudicotyledons</taxon>
        <taxon>Gunneridae</taxon>
        <taxon>Pentapetalae</taxon>
        <taxon>asterids</taxon>
        <taxon>Ericales</taxon>
        <taxon>Ericaceae</taxon>
        <taxon>Ericoideae</taxon>
        <taxon>Rhodoreae</taxon>
        <taxon>Rhododendron</taxon>
    </lineage>
</organism>
<dbReference type="GO" id="GO:0005634">
    <property type="term" value="C:nucleus"/>
    <property type="evidence" value="ECO:0007669"/>
    <property type="project" value="TreeGrafter"/>
</dbReference>
<dbReference type="Pfam" id="PF02902">
    <property type="entry name" value="Peptidase_C48"/>
    <property type="match status" value="2"/>
</dbReference>
<dbReference type="PANTHER" id="PTHR12606:SF1">
    <property type="entry name" value="UBIQUITIN-LIKE-SPECIFIC PROTEASE 1A"/>
    <property type="match status" value="1"/>
</dbReference>
<dbReference type="Proteomes" id="UP000823749">
    <property type="component" value="Chromosome 4"/>
</dbReference>
<proteinExistence type="inferred from homology"/>
<evidence type="ECO:0000256" key="2">
    <source>
        <dbReference type="ARBA" id="ARBA00022670"/>
    </source>
</evidence>
<evidence type="ECO:0000259" key="6">
    <source>
        <dbReference type="PROSITE" id="PS50600"/>
    </source>
</evidence>
<dbReference type="Gene3D" id="3.40.395.10">
    <property type="entry name" value="Adenoviral Proteinase, Chain A"/>
    <property type="match status" value="1"/>
</dbReference>
<keyword evidence="2" id="KW-0645">Protease</keyword>
<dbReference type="GO" id="GO:0016929">
    <property type="term" value="F:deSUMOylase activity"/>
    <property type="evidence" value="ECO:0007669"/>
    <property type="project" value="TreeGrafter"/>
</dbReference>
<dbReference type="EMBL" id="JACTNZ010000004">
    <property type="protein sequence ID" value="KAG5555062.1"/>
    <property type="molecule type" value="Genomic_DNA"/>
</dbReference>
<dbReference type="GO" id="GO:0016926">
    <property type="term" value="P:protein desumoylation"/>
    <property type="evidence" value="ECO:0007669"/>
    <property type="project" value="UniProtKB-ARBA"/>
</dbReference>
<evidence type="ECO:0000313" key="8">
    <source>
        <dbReference type="Proteomes" id="UP000823749"/>
    </source>
</evidence>
<feature type="domain" description="Ubiquitin-like protease family profile" evidence="6">
    <location>
        <begin position="392"/>
        <end position="584"/>
    </location>
</feature>
<evidence type="ECO:0000256" key="1">
    <source>
        <dbReference type="ARBA" id="ARBA00005234"/>
    </source>
</evidence>
<dbReference type="InterPro" id="IPR038765">
    <property type="entry name" value="Papain-like_cys_pep_sf"/>
</dbReference>
<protein>
    <recommendedName>
        <fullName evidence="6">Ubiquitin-like protease family profile domain-containing protein</fullName>
    </recommendedName>
</protein>
<gene>
    <name evidence="7" type="ORF">RHGRI_012557</name>
</gene>
<comment type="similarity">
    <text evidence="1">Belongs to the peptidase C48 family.</text>
</comment>
<comment type="caution">
    <text evidence="7">The sequence shown here is derived from an EMBL/GenBank/DDBJ whole genome shotgun (WGS) entry which is preliminary data.</text>
</comment>
<dbReference type="AlphaFoldDB" id="A0AAV6KRG9"/>
<name>A0AAV6KRG9_9ERIC</name>
<dbReference type="SUPFAM" id="SSF54001">
    <property type="entry name" value="Cysteine proteinases"/>
    <property type="match status" value="1"/>
</dbReference>
<dbReference type="PROSITE" id="PS50600">
    <property type="entry name" value="ULP_PROTEASE"/>
    <property type="match status" value="1"/>
</dbReference>
<keyword evidence="3" id="KW-0833">Ubl conjugation pathway</keyword>
<sequence>MGALTTNRKRRDEYYTLDYKLPSSYYTPNDDNQIGLHVSKKPRFQPPSYPIAETRVSSKSAETRVSRVFRYPEPVNRIRREVHAPCRFPKLGFLAGSNRSNSRPSGEGFGDVIGSIPRFGYNWVKNRALEAVRYFQKDKEVVHIDVDVENYEDDALEDSSIEKDEWAKNHAMKNFVYRKKDKEVMDFDVEDCGNDALKGSSIGKVDWAKNHAVESFGYRKMDKEVVDVEEEKCRSNVSTGSSIEEVEFMEDEVVPSLQGLDGKVVERNSRPSSSSVVSELTKVDNNAAISLEQKLEKLELLGLPMYKKLLQNVERRKPKLDSLSFEIELNETRRATLQLLRPLKRVEEEDVLQDALREPFLPLTKEEEAEVSRALSNSYRRRVLVTHENSNIEITGELLQCLRPGAWLNDEVINIYLELLKEREKRQPKNFLKCHFFNTFFYKKLFSGRKSYDFKSVRRWTTQRKLGYCLRECDKIFVPIHKEVHWCLAVINLKDQKFQYLDSLGCFDTQVLKVLAMYFVDEVKDKSGDHIDISSWKQEFVEDLPEQENGCEPAIVARWFKAFKAITGSTWDCGVFMIKYADFYSRGLGLHFNQEHMPYFRLRTAKEILRLKAE</sequence>
<evidence type="ECO:0000256" key="4">
    <source>
        <dbReference type="ARBA" id="ARBA00022801"/>
    </source>
</evidence>
<reference evidence="7" key="1">
    <citation type="submission" date="2020-08" db="EMBL/GenBank/DDBJ databases">
        <title>Plant Genome Project.</title>
        <authorList>
            <person name="Zhang R.-G."/>
        </authorList>
    </citation>
    <scope>NUCLEOTIDE SEQUENCE</scope>
    <source>
        <strain evidence="7">WSP0</strain>
        <tissue evidence="7">Leaf</tissue>
    </source>
</reference>
<keyword evidence="5" id="KW-0788">Thiol protease</keyword>
<evidence type="ECO:0000256" key="5">
    <source>
        <dbReference type="ARBA" id="ARBA00022807"/>
    </source>
</evidence>
<keyword evidence="4" id="KW-0378">Hydrolase</keyword>
<keyword evidence="8" id="KW-1185">Reference proteome</keyword>
<evidence type="ECO:0000256" key="3">
    <source>
        <dbReference type="ARBA" id="ARBA00022786"/>
    </source>
</evidence>
<dbReference type="InterPro" id="IPR003653">
    <property type="entry name" value="Peptidase_C48_C"/>
</dbReference>
<dbReference type="PANTHER" id="PTHR12606">
    <property type="entry name" value="SENTRIN/SUMO-SPECIFIC PROTEASE"/>
    <property type="match status" value="1"/>
</dbReference>
<evidence type="ECO:0000313" key="7">
    <source>
        <dbReference type="EMBL" id="KAG5555062.1"/>
    </source>
</evidence>
<dbReference type="GO" id="GO:0006508">
    <property type="term" value="P:proteolysis"/>
    <property type="evidence" value="ECO:0007669"/>
    <property type="project" value="UniProtKB-KW"/>
</dbReference>
<dbReference type="FunFam" id="3.40.395.10:FF:000005">
    <property type="entry name" value="Ubiquitin-like-specific protease ESD4"/>
    <property type="match status" value="1"/>
</dbReference>